<dbReference type="Proteomes" id="UP000253951">
    <property type="component" value="Chromosome"/>
</dbReference>
<gene>
    <name evidence="1" type="ORF">DVK85_01270</name>
</gene>
<evidence type="ECO:0000313" key="1">
    <source>
        <dbReference type="EMBL" id="AXG72932.1"/>
    </source>
</evidence>
<dbReference type="OrthoDB" id="1349954at2"/>
<evidence type="ECO:0000313" key="2">
    <source>
        <dbReference type="Proteomes" id="UP000253951"/>
    </source>
</evidence>
<proteinExistence type="predicted"/>
<dbReference type="AlphaFoldDB" id="A0A345H8M2"/>
<protein>
    <submittedName>
        <fullName evidence="1">Uncharacterized protein</fullName>
    </submittedName>
</protein>
<keyword evidence="2" id="KW-1185">Reference proteome</keyword>
<name>A0A345H8M2_9FLAO</name>
<sequence>MKTKNVLIVTGFLLTGIALVAYEKIKKMQAVFDRMSIQPSGLSNLKFGLKTISFKLGLKINNPTNQGFYVSGGSLVTLKKVDIYFKNQFLGTANVNVTSIAIPEHSSIEITGIPISMLTQNVLGNVIGNQNLDFNELTIIATLSVLGNEYIVEG</sequence>
<reference evidence="1 2" key="1">
    <citation type="submission" date="2018-07" db="EMBL/GenBank/DDBJ databases">
        <title>Complete genome sequence of Flavobacterium arcticum type strain SM1502T.</title>
        <authorList>
            <person name="Li Y."/>
            <person name="Li D.-D."/>
        </authorList>
    </citation>
    <scope>NUCLEOTIDE SEQUENCE [LARGE SCALE GENOMIC DNA]</scope>
    <source>
        <strain evidence="1 2">SM1502</strain>
    </source>
</reference>
<dbReference type="EMBL" id="CP031188">
    <property type="protein sequence ID" value="AXG72932.1"/>
    <property type="molecule type" value="Genomic_DNA"/>
</dbReference>
<organism evidence="1 2">
    <name type="scientific">Flavobacterium arcticum</name>
    <dbReference type="NCBI Taxonomy" id="1784713"/>
    <lineage>
        <taxon>Bacteria</taxon>
        <taxon>Pseudomonadati</taxon>
        <taxon>Bacteroidota</taxon>
        <taxon>Flavobacteriia</taxon>
        <taxon>Flavobacteriales</taxon>
        <taxon>Flavobacteriaceae</taxon>
        <taxon>Flavobacterium</taxon>
    </lineage>
</organism>
<dbReference type="KEGG" id="fat:DVK85_01270"/>
<accession>A0A345H8M2</accession>
<dbReference type="RefSeq" id="WP_114676695.1">
    <property type="nucleotide sequence ID" value="NZ_CP031188.1"/>
</dbReference>